<name>A0ABM1A2L5_APLCA</name>
<dbReference type="PANTHER" id="PTHR42814">
    <property type="entry name" value="AMP-BINDING DOMAIN-CONTAINING PROTEIN"/>
    <property type="match status" value="1"/>
</dbReference>
<dbReference type="InterPro" id="IPR045851">
    <property type="entry name" value="AMP-bd_C_sf"/>
</dbReference>
<dbReference type="GO" id="GO:0016874">
    <property type="term" value="F:ligase activity"/>
    <property type="evidence" value="ECO:0007669"/>
    <property type="project" value="UniProtKB-KW"/>
</dbReference>
<dbReference type="PANTHER" id="PTHR42814:SF3">
    <property type="entry name" value="BETA-N-ACETYLHEXOSAMINIDASE"/>
    <property type="match status" value="1"/>
</dbReference>
<dbReference type="GeneID" id="101854956"/>
<dbReference type="InterPro" id="IPR042099">
    <property type="entry name" value="ANL_N_sf"/>
</dbReference>
<dbReference type="Pfam" id="PF00501">
    <property type="entry name" value="AMP-binding"/>
    <property type="match status" value="1"/>
</dbReference>
<reference evidence="3" key="1">
    <citation type="submission" date="2025-08" db="UniProtKB">
        <authorList>
            <consortium name="RefSeq"/>
        </authorList>
    </citation>
    <scope>IDENTIFICATION</scope>
</reference>
<dbReference type="Proteomes" id="UP000694888">
    <property type="component" value="Unplaced"/>
</dbReference>
<dbReference type="RefSeq" id="XP_012939587.1">
    <property type="nucleotide sequence ID" value="XM_013084133.2"/>
</dbReference>
<gene>
    <name evidence="3" type="primary">LOC101854956</name>
</gene>
<dbReference type="InterPro" id="IPR000873">
    <property type="entry name" value="AMP-dep_synth/lig_dom"/>
</dbReference>
<evidence type="ECO:0000313" key="3">
    <source>
        <dbReference type="RefSeq" id="XP_012939587.1"/>
    </source>
</evidence>
<sequence>MIEELDTVLKRLQYFAEHIPDKEFFIFYGSEPGQRSAFTARQVYTLSGRFAARLHQQGFQRHDVIANTLPNSPERVITDLGVMMCGCTPMNGQVLLADGEDFFQSARVSRCQGIIVCPCDSQSGWRLVKRFTSLGAGGENTTSGDGLDFLSLSCEGVGAPELKTAISITEENSGSKKSFLSGLMTSTDEPYTGQVEPDDVLMVFTTSGSTGYSKLVPRTHKEAISLHIDCYGEFDEEEIKKPKAARYSDARLGWAGGYPYVTYILSTTRVMKNYLVPQDETKHAHAIWTAICNEQCPSASIQQVDIDNVLKFAETSTDLDGSKLKMLISSGRPLNKRQVRKMHKLSGRVMVGYAATECGLIAMGCAFEDTEDFYCGKPAKGIRIRIVDSEGNDLKTGETGTVWVKGGPYNIVQGYFNKLEDPDPKTLKAFTGDGWFNTNDSGYLDEDGNMYVIGRGQDTISHGSFIVYPGWMEKKIEEHIEAVEEACVVPVSDPVLYHKICACVRTAKGSDFSETKLREFCETLFVESTSNSITPMPEYFMIMTEFPRSLNGKINKRELRRQAEEKFCPSMNVIED</sequence>
<dbReference type="Gene3D" id="3.40.50.12780">
    <property type="entry name" value="N-terminal domain of ligase-like"/>
    <property type="match status" value="1"/>
</dbReference>
<keyword evidence="2" id="KW-1185">Reference proteome</keyword>
<evidence type="ECO:0000313" key="2">
    <source>
        <dbReference type="Proteomes" id="UP000694888"/>
    </source>
</evidence>
<organism evidence="2 3">
    <name type="scientific">Aplysia californica</name>
    <name type="common">California sea hare</name>
    <dbReference type="NCBI Taxonomy" id="6500"/>
    <lineage>
        <taxon>Eukaryota</taxon>
        <taxon>Metazoa</taxon>
        <taxon>Spiralia</taxon>
        <taxon>Lophotrochozoa</taxon>
        <taxon>Mollusca</taxon>
        <taxon>Gastropoda</taxon>
        <taxon>Heterobranchia</taxon>
        <taxon>Euthyneura</taxon>
        <taxon>Tectipleura</taxon>
        <taxon>Aplysiida</taxon>
        <taxon>Aplysioidea</taxon>
        <taxon>Aplysiidae</taxon>
        <taxon>Aplysia</taxon>
    </lineage>
</organism>
<proteinExistence type="predicted"/>
<protein>
    <submittedName>
        <fullName evidence="3">4-coumarate--CoA ligase 4</fullName>
    </submittedName>
</protein>
<dbReference type="Gene3D" id="3.30.300.30">
    <property type="match status" value="1"/>
</dbReference>
<dbReference type="CDD" id="cd04433">
    <property type="entry name" value="AFD_class_I"/>
    <property type="match status" value="1"/>
</dbReference>
<keyword evidence="3" id="KW-0436">Ligase</keyword>
<feature type="domain" description="AMP-dependent synthetase/ligase" evidence="1">
    <location>
        <begin position="15"/>
        <end position="416"/>
    </location>
</feature>
<dbReference type="InterPro" id="IPR020845">
    <property type="entry name" value="AMP-binding_CS"/>
</dbReference>
<accession>A0ABM1A2L5</accession>
<evidence type="ECO:0000259" key="1">
    <source>
        <dbReference type="Pfam" id="PF00501"/>
    </source>
</evidence>
<dbReference type="SUPFAM" id="SSF56801">
    <property type="entry name" value="Acetyl-CoA synthetase-like"/>
    <property type="match status" value="1"/>
</dbReference>
<dbReference type="PROSITE" id="PS00455">
    <property type="entry name" value="AMP_BINDING"/>
    <property type="match status" value="1"/>
</dbReference>